<name>A0A9P8LBX8_9PEZI</name>
<evidence type="ECO:0000313" key="2">
    <source>
        <dbReference type="EMBL" id="KAH0559337.1"/>
    </source>
</evidence>
<keyword evidence="3" id="KW-1185">Reference proteome</keyword>
<proteinExistence type="predicted"/>
<feature type="region of interest" description="Disordered" evidence="1">
    <location>
        <begin position="48"/>
        <end position="72"/>
    </location>
</feature>
<evidence type="ECO:0000313" key="3">
    <source>
        <dbReference type="Proteomes" id="UP000750711"/>
    </source>
</evidence>
<feature type="compositionally biased region" description="Polar residues" evidence="1">
    <location>
        <begin position="60"/>
        <end position="72"/>
    </location>
</feature>
<dbReference type="EMBL" id="JAGHQM010000623">
    <property type="protein sequence ID" value="KAH0559337.1"/>
    <property type="molecule type" value="Genomic_DNA"/>
</dbReference>
<gene>
    <name evidence="2" type="ORF">GP486_004145</name>
</gene>
<evidence type="ECO:0000256" key="1">
    <source>
        <dbReference type="SAM" id="MobiDB-lite"/>
    </source>
</evidence>
<accession>A0A9P8LBX8</accession>
<comment type="caution">
    <text evidence="2">The sequence shown here is derived from an EMBL/GenBank/DDBJ whole genome shotgun (WGS) entry which is preliminary data.</text>
</comment>
<dbReference type="Proteomes" id="UP000750711">
    <property type="component" value="Unassembled WGS sequence"/>
</dbReference>
<organism evidence="2 3">
    <name type="scientific">Trichoglossum hirsutum</name>
    <dbReference type="NCBI Taxonomy" id="265104"/>
    <lineage>
        <taxon>Eukaryota</taxon>
        <taxon>Fungi</taxon>
        <taxon>Dikarya</taxon>
        <taxon>Ascomycota</taxon>
        <taxon>Pezizomycotina</taxon>
        <taxon>Geoglossomycetes</taxon>
        <taxon>Geoglossales</taxon>
        <taxon>Geoglossaceae</taxon>
        <taxon>Trichoglossum</taxon>
    </lineage>
</organism>
<dbReference type="AlphaFoldDB" id="A0A9P8LBX8"/>
<protein>
    <submittedName>
        <fullName evidence="2">Uncharacterized protein</fullName>
    </submittedName>
</protein>
<sequence length="156" mass="17332">MPHFVCYLRELAELRRDVFGIVEEEIRTIDDTIGDRLLHRLQDAFDSAQAGSGSRGPDLTTPSSSEIASQQLPTEGLLVSAAGSTNAMEITEEARTAVEPEQLAMIEGRLPSPYFELEDIDLLFKQDRSLPREESLVIELGSSIYGSDEWDMEENG</sequence>
<reference evidence="2" key="1">
    <citation type="submission" date="2021-03" db="EMBL/GenBank/DDBJ databases">
        <title>Comparative genomics and phylogenomic investigation of the class Geoglossomycetes provide insights into ecological specialization and systematics.</title>
        <authorList>
            <person name="Melie T."/>
            <person name="Pirro S."/>
            <person name="Miller A.N."/>
            <person name="Quandt A."/>
        </authorList>
    </citation>
    <scope>NUCLEOTIDE SEQUENCE</scope>
    <source>
        <strain evidence="2">CAQ_001_2017</strain>
    </source>
</reference>